<sequence length="70" mass="7570">MVRCHTACRGASEPPDRRIGGDELGVPGTLANLSCGAESSEDHDCLQAGRTVRWWCGRRAAPPPRRGQQL</sequence>
<name>A0A0B5EWZ3_STRA4</name>
<proteinExistence type="predicted"/>
<evidence type="ECO:0000313" key="1">
    <source>
        <dbReference type="EMBL" id="AJE82647.1"/>
    </source>
</evidence>
<gene>
    <name evidence="1" type="ORF">SLNWT_2271</name>
</gene>
<dbReference type="AlphaFoldDB" id="A0A0B5EWZ3"/>
<evidence type="ECO:0000313" key="2">
    <source>
        <dbReference type="Proteomes" id="UP000031523"/>
    </source>
</evidence>
<keyword evidence="2" id="KW-1185">Reference proteome</keyword>
<protein>
    <submittedName>
        <fullName evidence="1">Uncharacterized protein</fullName>
    </submittedName>
</protein>
<dbReference type="Proteomes" id="UP000031523">
    <property type="component" value="Chromosome"/>
</dbReference>
<organism evidence="1 2">
    <name type="scientific">Streptomyces albus (strain ATCC 21838 / DSM 41398 / FERM P-419 / JCM 4703 / NBRC 107858)</name>
    <dbReference type="NCBI Taxonomy" id="1081613"/>
    <lineage>
        <taxon>Bacteria</taxon>
        <taxon>Bacillati</taxon>
        <taxon>Actinomycetota</taxon>
        <taxon>Actinomycetes</taxon>
        <taxon>Kitasatosporales</taxon>
        <taxon>Streptomycetaceae</taxon>
        <taxon>Streptomyces</taxon>
    </lineage>
</organism>
<accession>A0A0B5EWZ3</accession>
<dbReference type="EMBL" id="CP010519">
    <property type="protein sequence ID" value="AJE82647.1"/>
    <property type="molecule type" value="Genomic_DNA"/>
</dbReference>
<dbReference type="KEGG" id="sals:SLNWT_2271"/>
<reference evidence="1 2" key="1">
    <citation type="submission" date="2015-01" db="EMBL/GenBank/DDBJ databases">
        <title>Enhanced salinomycin production by adjusting the supply of polyketide extender units in Streptomyce albus DSM 41398.</title>
        <authorList>
            <person name="Lu C."/>
        </authorList>
    </citation>
    <scope>NUCLEOTIDE SEQUENCE [LARGE SCALE GENOMIC DNA]</scope>
    <source>
        <strain evidence="2">ATCC 21838 / DSM 41398 / FERM P-419 / JCM 4703 / NBRC 107858</strain>
    </source>
</reference>